<protein>
    <submittedName>
        <fullName evidence="4">Transcriptional regulator, AraC family</fullName>
    </submittedName>
</protein>
<feature type="domain" description="HTH araC/xylS-type" evidence="3">
    <location>
        <begin position="192"/>
        <end position="290"/>
    </location>
</feature>
<organism evidence="4 5">
    <name type="scientific">Desulfobulbus propionicus (strain ATCC 33891 / DSM 2032 / VKM B-1956 / 1pr3)</name>
    <dbReference type="NCBI Taxonomy" id="577650"/>
    <lineage>
        <taxon>Bacteria</taxon>
        <taxon>Pseudomonadati</taxon>
        <taxon>Thermodesulfobacteriota</taxon>
        <taxon>Desulfobulbia</taxon>
        <taxon>Desulfobulbales</taxon>
        <taxon>Desulfobulbaceae</taxon>
        <taxon>Desulfobulbus</taxon>
    </lineage>
</organism>
<accession>A0A7U3YLB8</accession>
<evidence type="ECO:0000256" key="2">
    <source>
        <dbReference type="ARBA" id="ARBA00023163"/>
    </source>
</evidence>
<dbReference type="SUPFAM" id="SSF46689">
    <property type="entry name" value="Homeodomain-like"/>
    <property type="match status" value="2"/>
</dbReference>
<keyword evidence="5" id="KW-1185">Reference proteome</keyword>
<evidence type="ECO:0000256" key="1">
    <source>
        <dbReference type="ARBA" id="ARBA00023015"/>
    </source>
</evidence>
<dbReference type="KEGG" id="dpr:Despr_1209"/>
<keyword evidence="1" id="KW-0805">Transcription regulation</keyword>
<dbReference type="Gene3D" id="1.10.10.60">
    <property type="entry name" value="Homeodomain-like"/>
    <property type="match status" value="2"/>
</dbReference>
<dbReference type="PROSITE" id="PS01124">
    <property type="entry name" value="HTH_ARAC_FAMILY_2"/>
    <property type="match status" value="1"/>
</dbReference>
<dbReference type="Proteomes" id="UP000006365">
    <property type="component" value="Chromosome"/>
</dbReference>
<evidence type="ECO:0000313" key="4">
    <source>
        <dbReference type="EMBL" id="ADW17378.1"/>
    </source>
</evidence>
<dbReference type="Pfam" id="PF12833">
    <property type="entry name" value="HTH_18"/>
    <property type="match status" value="1"/>
</dbReference>
<evidence type="ECO:0000259" key="3">
    <source>
        <dbReference type="PROSITE" id="PS01124"/>
    </source>
</evidence>
<dbReference type="InterPro" id="IPR009057">
    <property type="entry name" value="Homeodomain-like_sf"/>
</dbReference>
<dbReference type="InterPro" id="IPR018060">
    <property type="entry name" value="HTH_AraC"/>
</dbReference>
<reference evidence="4 5" key="1">
    <citation type="journal article" date="2011" name="Stand. Genomic Sci.">
        <title>Complete genome sequence of Desulfobulbus propionicus type strain (1pr3).</title>
        <authorList>
            <person name="Pagani I."/>
            <person name="Lapidus A."/>
            <person name="Nolan M."/>
            <person name="Lucas S."/>
            <person name="Hammon N."/>
            <person name="Deshpande S."/>
            <person name="Cheng J.F."/>
            <person name="Chertkov O."/>
            <person name="Davenport K."/>
            <person name="Tapia R."/>
            <person name="Han C."/>
            <person name="Goodwin L."/>
            <person name="Pitluck S."/>
            <person name="Liolios K."/>
            <person name="Mavromatis K."/>
            <person name="Ivanova N."/>
            <person name="Mikhailova N."/>
            <person name="Pati A."/>
            <person name="Chen A."/>
            <person name="Palaniappan K."/>
            <person name="Land M."/>
            <person name="Hauser L."/>
            <person name="Chang Y.J."/>
            <person name="Jeffries C.D."/>
            <person name="Detter J.C."/>
            <person name="Brambilla E."/>
            <person name="Kannan K.P."/>
            <person name="Djao O.D."/>
            <person name="Rohde M."/>
            <person name="Pukall R."/>
            <person name="Spring S."/>
            <person name="Goker M."/>
            <person name="Sikorski J."/>
            <person name="Woyke T."/>
            <person name="Bristow J."/>
            <person name="Eisen J.A."/>
            <person name="Markowitz V."/>
            <person name="Hugenholtz P."/>
            <person name="Kyrpides N.C."/>
            <person name="Klenk H.P."/>
        </authorList>
    </citation>
    <scope>NUCLEOTIDE SEQUENCE [LARGE SCALE GENOMIC DNA]</scope>
    <source>
        <strain evidence="5">ATCC 33891 / DSM 2032 / 1pr3</strain>
    </source>
</reference>
<dbReference type="GO" id="GO:0043565">
    <property type="term" value="F:sequence-specific DNA binding"/>
    <property type="evidence" value="ECO:0007669"/>
    <property type="project" value="InterPro"/>
</dbReference>
<dbReference type="EMBL" id="CP002364">
    <property type="protein sequence ID" value="ADW17378.1"/>
    <property type="molecule type" value="Genomic_DNA"/>
</dbReference>
<evidence type="ECO:0000313" key="5">
    <source>
        <dbReference type="Proteomes" id="UP000006365"/>
    </source>
</evidence>
<proteinExistence type="predicted"/>
<dbReference type="Pfam" id="PF06719">
    <property type="entry name" value="AraC_N"/>
    <property type="match status" value="1"/>
</dbReference>
<dbReference type="PANTHER" id="PTHR43436">
    <property type="entry name" value="ARAC-FAMILY TRANSCRIPTIONAL REGULATOR"/>
    <property type="match status" value="1"/>
</dbReference>
<gene>
    <name evidence="4" type="ordered locus">Despr_1209</name>
</gene>
<dbReference type="SMART" id="SM00342">
    <property type="entry name" value="HTH_ARAC"/>
    <property type="match status" value="1"/>
</dbReference>
<dbReference type="GO" id="GO:0003700">
    <property type="term" value="F:DNA-binding transcription factor activity"/>
    <property type="evidence" value="ECO:0007669"/>
    <property type="project" value="InterPro"/>
</dbReference>
<keyword evidence="2" id="KW-0804">Transcription</keyword>
<dbReference type="PANTHER" id="PTHR43436:SF2">
    <property type="entry name" value="ARAC_XYLS FAMILY TRANSCRIPTIONAL REGULATOR"/>
    <property type="match status" value="1"/>
</dbReference>
<dbReference type="InterPro" id="IPR009594">
    <property type="entry name" value="Tscrpt_reg_HTH_AraC_N"/>
</dbReference>
<sequence>MAKMVELLRNFPDIEDGPSPSRLHGVLFFKETRPLPRKPMVYDPGLCIVVQGHKIGYLGDRKFRYDANQYLVTSVTMPFECETFATPKEPLRGLYIDIDMGQLHDLIGRIDTQTGIGKGGERILPRGIGPAVMDEEMVDATTRLVKCLRSETEAQILGPGIVREILYRALRGTQAPVLYSLALHSGTFSQVARVLKVMQSDYAGKLDVEQLAKMAHLSVSAFHRAFKEITSDSPLQYLKKIRLTKARDLMIQESIKANIAADKVGYESASQFSREFKRYFGQSPAEMMRESRSMEMR</sequence>
<dbReference type="RefSeq" id="WP_015723920.1">
    <property type="nucleotide sequence ID" value="NC_014972.1"/>
</dbReference>
<name>A0A7U3YLB8_DESPD</name>
<dbReference type="AlphaFoldDB" id="A0A7U3YLB8"/>